<dbReference type="GeneID" id="10822713"/>
<dbReference type="STRING" id="679901.Mzhil_1086"/>
<protein>
    <recommendedName>
        <fullName evidence="1">Phosphoesterase</fullName>
        <ecNumber evidence="1">3.1.4.-</ecNumber>
    </recommendedName>
</protein>
<gene>
    <name evidence="3" type="ordered locus">Mzhil_1086</name>
</gene>
<dbReference type="GO" id="GO:0016787">
    <property type="term" value="F:hydrolase activity"/>
    <property type="evidence" value="ECO:0007669"/>
    <property type="project" value="UniProtKB-UniRule"/>
</dbReference>
<name>F7XLS0_METZD</name>
<keyword evidence="1" id="KW-0479">Metal-binding</keyword>
<comment type="cofactor">
    <cofactor evidence="1">
        <name>a divalent metal cation</name>
        <dbReference type="ChEBI" id="CHEBI:60240"/>
    </cofactor>
</comment>
<dbReference type="Proteomes" id="UP000006622">
    <property type="component" value="Chromosome"/>
</dbReference>
<keyword evidence="4" id="KW-1185">Reference proteome</keyword>
<dbReference type="RefSeq" id="WP_013898379.1">
    <property type="nucleotide sequence ID" value="NC_015676.1"/>
</dbReference>
<dbReference type="SUPFAM" id="SSF56300">
    <property type="entry name" value="Metallo-dependent phosphatases"/>
    <property type="match status" value="1"/>
</dbReference>
<dbReference type="Pfam" id="PF12850">
    <property type="entry name" value="Metallophos_2"/>
    <property type="match status" value="1"/>
</dbReference>
<evidence type="ECO:0000259" key="2">
    <source>
        <dbReference type="Pfam" id="PF12850"/>
    </source>
</evidence>
<evidence type="ECO:0000313" key="4">
    <source>
        <dbReference type="Proteomes" id="UP000006622"/>
    </source>
</evidence>
<reference evidence="3 4" key="1">
    <citation type="submission" date="2010-07" db="EMBL/GenBank/DDBJ databases">
        <title>The complete genome of Methanosalsum zhilinae DSM 4017.</title>
        <authorList>
            <consortium name="US DOE Joint Genome Institute (JGI-PGF)"/>
            <person name="Lucas S."/>
            <person name="Copeland A."/>
            <person name="Lapidus A."/>
            <person name="Glavina del Rio T."/>
            <person name="Dalin E."/>
            <person name="Tice H."/>
            <person name="Bruce D."/>
            <person name="Goodwin L."/>
            <person name="Pitluck S."/>
            <person name="Kyrpides N."/>
            <person name="Mavromatis K."/>
            <person name="Ovchinnikova G."/>
            <person name="Daligault H."/>
            <person name="Detter J.C."/>
            <person name="Han C."/>
            <person name="Tapia R."/>
            <person name="Larimer F."/>
            <person name="Land M."/>
            <person name="Hauser L."/>
            <person name="Markowitz V."/>
            <person name="Cheng J.-F."/>
            <person name="Hugenholtz P."/>
            <person name="Woyke T."/>
            <person name="Wu D."/>
            <person name="Spring S."/>
            <person name="Schueler E."/>
            <person name="Brambilla E."/>
            <person name="Klenk H.-P."/>
            <person name="Eisen J.A."/>
        </authorList>
    </citation>
    <scope>NUCLEOTIDE SEQUENCE [LARGE SCALE GENOMIC DNA]</scope>
    <source>
        <strain evidence="4">DSM 4017 / NBRC 107636 / OCM 62 / WeN5</strain>
    </source>
</reference>
<evidence type="ECO:0000313" key="3">
    <source>
        <dbReference type="EMBL" id="AEH60942.1"/>
    </source>
</evidence>
<dbReference type="CDD" id="cd00841">
    <property type="entry name" value="MPP_YfcE"/>
    <property type="match status" value="1"/>
</dbReference>
<evidence type="ECO:0000256" key="1">
    <source>
        <dbReference type="RuleBase" id="RU362039"/>
    </source>
</evidence>
<dbReference type="PANTHER" id="PTHR11124">
    <property type="entry name" value="VACUOLAR SORTING PROTEIN VPS29"/>
    <property type="match status" value="1"/>
</dbReference>
<dbReference type="InterPro" id="IPR024654">
    <property type="entry name" value="Calcineurin-like_PHP_lpxH"/>
</dbReference>
<dbReference type="HOGENOM" id="CLU_063749_3_2_2"/>
<dbReference type="GO" id="GO:0046872">
    <property type="term" value="F:metal ion binding"/>
    <property type="evidence" value="ECO:0007669"/>
    <property type="project" value="UniProtKB-KW"/>
</dbReference>
<dbReference type="InterPro" id="IPR029052">
    <property type="entry name" value="Metallo-depent_PP-like"/>
</dbReference>
<dbReference type="NCBIfam" id="TIGR00040">
    <property type="entry name" value="yfcE"/>
    <property type="match status" value="1"/>
</dbReference>
<sequence>MKIMVISDTHIKPGKPVPQFLMDIDKYDTIVHAGDFTSFEFYNLLESTGRLKAVHGNADEQKIKDLLPERLIFEADGVKIGIVHEGALSINDTTALRYLALEMEVDILIFGHFHRPLIEESDIILICPGSPTAPRMADPSFVEINVDKGSVSINILQAEGHCCNYLEFLKKLDSNEK</sequence>
<dbReference type="AlphaFoldDB" id="F7XLS0"/>
<dbReference type="InterPro" id="IPR000979">
    <property type="entry name" value="Phosphodiesterase_MJ0936/Vps29"/>
</dbReference>
<comment type="similarity">
    <text evidence="1">Belongs to the metallophosphoesterase superfamily. YfcE family.</text>
</comment>
<dbReference type="InterPro" id="IPR041802">
    <property type="entry name" value="MPP_YfcE"/>
</dbReference>
<accession>F7XLS0</accession>
<dbReference type="KEGG" id="mzh:Mzhil_1086"/>
<dbReference type="Gene3D" id="3.60.21.10">
    <property type="match status" value="1"/>
</dbReference>
<organism evidence="3 4">
    <name type="scientific">Methanosalsum zhilinae (strain DSM 4017 / NBRC 107636 / OCM 62 / WeN5)</name>
    <name type="common">Methanohalophilus zhilinae</name>
    <dbReference type="NCBI Taxonomy" id="679901"/>
    <lineage>
        <taxon>Archaea</taxon>
        <taxon>Methanobacteriati</taxon>
        <taxon>Methanobacteriota</taxon>
        <taxon>Stenosarchaea group</taxon>
        <taxon>Methanomicrobia</taxon>
        <taxon>Methanosarcinales</taxon>
        <taxon>Methanosarcinaceae</taxon>
        <taxon>Methanosalsum</taxon>
    </lineage>
</organism>
<dbReference type="EMBL" id="CP002101">
    <property type="protein sequence ID" value="AEH60942.1"/>
    <property type="molecule type" value="Genomic_DNA"/>
</dbReference>
<feature type="domain" description="Calcineurin-like phosphoesterase" evidence="2">
    <location>
        <begin position="1"/>
        <end position="148"/>
    </location>
</feature>
<dbReference type="EC" id="3.1.4.-" evidence="1"/>
<dbReference type="OrthoDB" id="19174at2157"/>
<proteinExistence type="inferred from homology"/>